<sequence length="341" mass="39349">MISYYSTFITGFGAVVKSALINSLKNVKVELLADGLIVYKTSSSPNAIQKIKFLNNSFVLLKKVDNLTADPINDMMQIFLYEHKIENYIRRSIKGKRVKFRIRASIKNQFVSIDKDVLKKLEKKVEKISEKLQLDRSLPDIEFLLNVRSEGFGLIGLRFTHRGNYEKILEKGEIYPALASILCLISEPNKNDIFLDPFAGYGSIPKQRTFFPFKQIIAGDKDEKLVMDLSKKLWTRDDKVVVNRVDAYDLKDFKEDSISKIVTDPPWGLYNAKNFDVNKYYSMMLQEFCRIVRPKGLVVILTAQKELLETIHLKFVELELMEKYNTLVSGKKAGVYKFQIK</sequence>
<evidence type="ECO:0000313" key="3">
    <source>
        <dbReference type="Proteomes" id="UP000178419"/>
    </source>
</evidence>
<dbReference type="PROSITE" id="PS00092">
    <property type="entry name" value="N6_MTASE"/>
    <property type="match status" value="1"/>
</dbReference>
<dbReference type="CDD" id="cd02440">
    <property type="entry name" value="AdoMet_MTases"/>
    <property type="match status" value="1"/>
</dbReference>
<reference evidence="2 3" key="1">
    <citation type="journal article" date="2016" name="Nat. Commun.">
        <title>Thousands of microbial genomes shed light on interconnected biogeochemical processes in an aquifer system.</title>
        <authorList>
            <person name="Anantharaman K."/>
            <person name="Brown C.T."/>
            <person name="Hug L.A."/>
            <person name="Sharon I."/>
            <person name="Castelle C.J."/>
            <person name="Probst A.J."/>
            <person name="Thomas B.C."/>
            <person name="Singh A."/>
            <person name="Wilkins M.J."/>
            <person name="Karaoz U."/>
            <person name="Brodie E.L."/>
            <person name="Williams K.H."/>
            <person name="Hubbard S.S."/>
            <person name="Banfield J.F."/>
        </authorList>
    </citation>
    <scope>NUCLEOTIDE SEQUENCE [LARGE SCALE GENOMIC DNA]</scope>
</reference>
<dbReference type="Gene3D" id="3.40.50.150">
    <property type="entry name" value="Vaccinia Virus protein VP39"/>
    <property type="match status" value="1"/>
</dbReference>
<gene>
    <name evidence="2" type="ORF">A2714_01065</name>
</gene>
<dbReference type="Proteomes" id="UP000178419">
    <property type="component" value="Unassembled WGS sequence"/>
</dbReference>
<dbReference type="AlphaFoldDB" id="A0A1F7XYT7"/>
<dbReference type="InterPro" id="IPR029063">
    <property type="entry name" value="SAM-dependent_MTases_sf"/>
</dbReference>
<dbReference type="InterPro" id="IPR000241">
    <property type="entry name" value="RlmKL-like_Mtase"/>
</dbReference>
<evidence type="ECO:0000259" key="1">
    <source>
        <dbReference type="Pfam" id="PF01170"/>
    </source>
</evidence>
<evidence type="ECO:0000313" key="2">
    <source>
        <dbReference type="EMBL" id="OGM20130.1"/>
    </source>
</evidence>
<comment type="caution">
    <text evidence="2">The sequence shown here is derived from an EMBL/GenBank/DDBJ whole genome shotgun (WGS) entry which is preliminary data.</text>
</comment>
<name>A0A1F7XYT7_9BACT</name>
<dbReference type="InterPro" id="IPR002052">
    <property type="entry name" value="DNA_methylase_N6_adenine_CS"/>
</dbReference>
<dbReference type="EMBL" id="MGGE01000051">
    <property type="protein sequence ID" value="OGM20130.1"/>
    <property type="molecule type" value="Genomic_DNA"/>
</dbReference>
<organism evidence="2 3">
    <name type="scientific">Candidatus Woesebacteria bacterium RIFCSPHIGHO2_01_FULL_38_9</name>
    <dbReference type="NCBI Taxonomy" id="1802492"/>
    <lineage>
        <taxon>Bacteria</taxon>
        <taxon>Candidatus Woeseibacteriota</taxon>
    </lineage>
</organism>
<feature type="domain" description="Ribosomal RNA large subunit methyltransferase K/L-like methyltransferase" evidence="1">
    <location>
        <begin position="215"/>
        <end position="323"/>
    </location>
</feature>
<dbReference type="GO" id="GO:0030488">
    <property type="term" value="P:tRNA methylation"/>
    <property type="evidence" value="ECO:0007669"/>
    <property type="project" value="TreeGrafter"/>
</dbReference>
<dbReference type="Pfam" id="PF01170">
    <property type="entry name" value="UPF0020"/>
    <property type="match status" value="1"/>
</dbReference>
<protein>
    <recommendedName>
        <fullName evidence="1">Ribosomal RNA large subunit methyltransferase K/L-like methyltransferase domain-containing protein</fullName>
    </recommendedName>
</protein>
<dbReference type="PANTHER" id="PTHR14911">
    <property type="entry name" value="THUMP DOMAIN-CONTAINING"/>
    <property type="match status" value="1"/>
</dbReference>
<accession>A0A1F7XYT7</accession>
<dbReference type="GO" id="GO:0003676">
    <property type="term" value="F:nucleic acid binding"/>
    <property type="evidence" value="ECO:0007669"/>
    <property type="project" value="InterPro"/>
</dbReference>
<dbReference type="PANTHER" id="PTHR14911:SF13">
    <property type="entry name" value="TRNA (GUANINE(6)-N2)-METHYLTRANSFERASE THUMP3"/>
    <property type="match status" value="1"/>
</dbReference>
<proteinExistence type="predicted"/>
<dbReference type="SUPFAM" id="SSF53335">
    <property type="entry name" value="S-adenosyl-L-methionine-dependent methyltransferases"/>
    <property type="match status" value="1"/>
</dbReference>
<dbReference type="GO" id="GO:0016423">
    <property type="term" value="F:tRNA (guanine) methyltransferase activity"/>
    <property type="evidence" value="ECO:0007669"/>
    <property type="project" value="TreeGrafter"/>
</dbReference>